<organism evidence="2 3">
    <name type="scientific">Caerostris darwini</name>
    <dbReference type="NCBI Taxonomy" id="1538125"/>
    <lineage>
        <taxon>Eukaryota</taxon>
        <taxon>Metazoa</taxon>
        <taxon>Ecdysozoa</taxon>
        <taxon>Arthropoda</taxon>
        <taxon>Chelicerata</taxon>
        <taxon>Arachnida</taxon>
        <taxon>Araneae</taxon>
        <taxon>Araneomorphae</taxon>
        <taxon>Entelegynae</taxon>
        <taxon>Araneoidea</taxon>
        <taxon>Araneidae</taxon>
        <taxon>Caerostris</taxon>
    </lineage>
</organism>
<dbReference type="EMBL" id="BPLQ01003593">
    <property type="protein sequence ID" value="GIY01589.1"/>
    <property type="molecule type" value="Genomic_DNA"/>
</dbReference>
<protein>
    <submittedName>
        <fullName evidence="2">Uncharacterized protein</fullName>
    </submittedName>
</protein>
<dbReference type="EMBL" id="BPLQ01003450">
    <property type="protein sequence ID" value="GIY00614.1"/>
    <property type="molecule type" value="Genomic_DNA"/>
</dbReference>
<reference evidence="2 3" key="1">
    <citation type="submission" date="2021-06" db="EMBL/GenBank/DDBJ databases">
        <title>Caerostris darwini draft genome.</title>
        <authorList>
            <person name="Kono N."/>
            <person name="Arakawa K."/>
        </authorList>
    </citation>
    <scope>NUCLEOTIDE SEQUENCE [LARGE SCALE GENOMIC DNA]</scope>
</reference>
<evidence type="ECO:0000313" key="1">
    <source>
        <dbReference type="EMBL" id="GIY00614.1"/>
    </source>
</evidence>
<name>A0AAV4PZE8_9ARAC</name>
<keyword evidence="3" id="KW-1185">Reference proteome</keyword>
<evidence type="ECO:0000313" key="2">
    <source>
        <dbReference type="EMBL" id="GIY01589.1"/>
    </source>
</evidence>
<gene>
    <name evidence="1" type="ORF">CDAR_264261</name>
    <name evidence="2" type="ORF">CDAR_374031</name>
</gene>
<accession>A0AAV4PZE8</accession>
<proteinExistence type="predicted"/>
<dbReference type="AlphaFoldDB" id="A0AAV4PZE8"/>
<evidence type="ECO:0000313" key="3">
    <source>
        <dbReference type="Proteomes" id="UP001054837"/>
    </source>
</evidence>
<dbReference type="Proteomes" id="UP001054837">
    <property type="component" value="Unassembled WGS sequence"/>
</dbReference>
<comment type="caution">
    <text evidence="2">The sequence shown here is derived from an EMBL/GenBank/DDBJ whole genome shotgun (WGS) entry which is preliminary data.</text>
</comment>
<sequence length="146" mass="16525">MRMQSMHIDEQQLPKELSFPPSAAEILMLRPSISSFAPTARRPHVRKSGVTAHLPFGALAETTLLEAHMYMRMQSMHIDEQQLPKELSFPPSAAEILMLRPSISSFAPIARRPHVRKSGVTANLPFGAVAETTLLEPRMWKWRFHS</sequence>